<evidence type="ECO:0000256" key="1">
    <source>
        <dbReference type="SAM" id="SignalP"/>
    </source>
</evidence>
<proteinExistence type="predicted"/>
<name>A0A9W6GAK9_9ACTN</name>
<keyword evidence="1" id="KW-0732">Signal</keyword>
<dbReference type="RefSeq" id="WP_270113716.1">
    <property type="nucleotide sequence ID" value="NZ_BAAAOL010000017.1"/>
</dbReference>
<evidence type="ECO:0000313" key="3">
    <source>
        <dbReference type="Proteomes" id="UP001144313"/>
    </source>
</evidence>
<comment type="caution">
    <text evidence="2">The sequence shown here is derived from an EMBL/GenBank/DDBJ whole genome shotgun (WGS) entry which is preliminary data.</text>
</comment>
<dbReference type="Proteomes" id="UP001144313">
    <property type="component" value="Unassembled WGS sequence"/>
</dbReference>
<feature type="signal peptide" evidence="1">
    <location>
        <begin position="1"/>
        <end position="29"/>
    </location>
</feature>
<protein>
    <recommendedName>
        <fullName evidence="4">Secreted protein</fullName>
    </recommendedName>
</protein>
<evidence type="ECO:0008006" key="4">
    <source>
        <dbReference type="Google" id="ProtNLM"/>
    </source>
</evidence>
<feature type="chain" id="PRO_5040979819" description="Secreted protein" evidence="1">
    <location>
        <begin position="30"/>
        <end position="133"/>
    </location>
</feature>
<sequence length="133" mass="14273">MNKTWIARTGLALGAGLALAASIAAPAQAADIEAQLTDAGGNLVAEIIHHDDGDVFSVHDWHPDGHGVRGSLYLVEDGEWIKLRSIYNGLGAGEFKTFQWNVLTGEEYVMEICTVDGANDPEANDCSFQEVTE</sequence>
<evidence type="ECO:0000313" key="2">
    <source>
        <dbReference type="EMBL" id="GLI43390.1"/>
    </source>
</evidence>
<dbReference type="AlphaFoldDB" id="A0A9W6GAK9"/>
<gene>
    <name evidence="2" type="ORF">GALLR39Z86_32400</name>
</gene>
<reference evidence="2" key="1">
    <citation type="submission" date="2022-12" db="EMBL/GenBank/DDBJ databases">
        <title>Reference genome sequencing for broad-spectrum identification of bacterial and archaeal isolates by mass spectrometry.</title>
        <authorList>
            <person name="Sekiguchi Y."/>
            <person name="Tourlousse D.M."/>
        </authorList>
    </citation>
    <scope>NUCLEOTIDE SEQUENCE</scope>
    <source>
        <strain evidence="2">LLR39Z86</strain>
    </source>
</reference>
<keyword evidence="3" id="KW-1185">Reference proteome</keyword>
<organism evidence="2 3">
    <name type="scientific">Glycomyces algeriensis</name>
    <dbReference type="NCBI Taxonomy" id="256037"/>
    <lineage>
        <taxon>Bacteria</taxon>
        <taxon>Bacillati</taxon>
        <taxon>Actinomycetota</taxon>
        <taxon>Actinomycetes</taxon>
        <taxon>Glycomycetales</taxon>
        <taxon>Glycomycetaceae</taxon>
        <taxon>Glycomyces</taxon>
    </lineage>
</organism>
<dbReference type="EMBL" id="BSDT01000001">
    <property type="protein sequence ID" value="GLI43390.1"/>
    <property type="molecule type" value="Genomic_DNA"/>
</dbReference>
<accession>A0A9W6GAK9</accession>